<proteinExistence type="predicted"/>
<dbReference type="RefSeq" id="WP_270110194.1">
    <property type="nucleotide sequence ID" value="NZ_JAPZVP010000008.1"/>
</dbReference>
<evidence type="ECO:0000313" key="3">
    <source>
        <dbReference type="Proteomes" id="UP001146067"/>
    </source>
</evidence>
<gene>
    <name evidence="2" type="ORF">O1R50_11635</name>
</gene>
<evidence type="ECO:0000256" key="1">
    <source>
        <dbReference type="SAM" id="MobiDB-lite"/>
    </source>
</evidence>
<evidence type="ECO:0008006" key="4">
    <source>
        <dbReference type="Google" id="ProtNLM"/>
    </source>
</evidence>
<comment type="caution">
    <text evidence="2">The sequence shown here is derived from an EMBL/GenBank/DDBJ whole genome shotgun (WGS) entry which is preliminary data.</text>
</comment>
<feature type="region of interest" description="Disordered" evidence="1">
    <location>
        <begin position="1"/>
        <end position="27"/>
    </location>
</feature>
<name>A0A9X3P8Z8_9ACTN</name>
<accession>A0A9X3P8Z8</accession>
<feature type="region of interest" description="Disordered" evidence="1">
    <location>
        <begin position="98"/>
        <end position="124"/>
    </location>
</feature>
<dbReference type="AlphaFoldDB" id="A0A9X3P8Z8"/>
<reference evidence="2" key="1">
    <citation type="submission" date="2022-12" db="EMBL/GenBank/DDBJ databases">
        <title>Gycomyces niveus sp.nov.,a novel actinomycete isolated from soil in Shouguan.</title>
        <authorList>
            <person name="Yang X."/>
        </authorList>
    </citation>
    <scope>NUCLEOTIDE SEQUENCE</scope>
    <source>
        <strain evidence="2">NEAU-A15</strain>
    </source>
</reference>
<dbReference type="Proteomes" id="UP001146067">
    <property type="component" value="Unassembled WGS sequence"/>
</dbReference>
<protein>
    <recommendedName>
        <fullName evidence="4">YbaB/EbfC DNA-binding family protein</fullName>
    </recommendedName>
</protein>
<keyword evidence="3" id="KW-1185">Reference proteome</keyword>
<dbReference type="EMBL" id="JAPZVP010000008">
    <property type="protein sequence ID" value="MDA1360279.1"/>
    <property type="molecule type" value="Genomic_DNA"/>
</dbReference>
<sequence length="265" mass="28152">MTDTDPAPPAYTSGCGNVTIVDGDSPTPTVRLTTEAVRMPARDLAELITYTARDAADAARAAQAATDSSPGSAADALAELKDLRDGLRENGLNTVIERNRARFGADDDLPPEDPQVQSRSALSSEYPIGNLDMAIAMLERFQGVQGGQTPEAAPDESIGTATSPEGDVTVEATGEYPIARLLLGIHARELGPDALAKEINETTARAAEDLAERQRAGIDAMGLPLTMDQVDGMPDEARAFARKSIGQAAFLRQDHDDQIRRLRGQ</sequence>
<evidence type="ECO:0000313" key="2">
    <source>
        <dbReference type="EMBL" id="MDA1360279.1"/>
    </source>
</evidence>
<feature type="region of interest" description="Disordered" evidence="1">
    <location>
        <begin position="146"/>
        <end position="167"/>
    </location>
</feature>
<organism evidence="2 3">
    <name type="scientific">Glycomyces luteolus</name>
    <dbReference type="NCBI Taxonomy" id="2670330"/>
    <lineage>
        <taxon>Bacteria</taxon>
        <taxon>Bacillati</taxon>
        <taxon>Actinomycetota</taxon>
        <taxon>Actinomycetes</taxon>
        <taxon>Glycomycetales</taxon>
        <taxon>Glycomycetaceae</taxon>
        <taxon>Glycomyces</taxon>
    </lineage>
</organism>